<proteinExistence type="predicted"/>
<protein>
    <submittedName>
        <fullName evidence="2">Uncharacterized protein</fullName>
    </submittedName>
</protein>
<dbReference type="Proteomes" id="UP000823896">
    <property type="component" value="Unassembled WGS sequence"/>
</dbReference>
<feature type="transmembrane region" description="Helical" evidence="1">
    <location>
        <begin position="62"/>
        <end position="83"/>
    </location>
</feature>
<keyword evidence="1" id="KW-0472">Membrane</keyword>
<accession>A0A9D2NQA7</accession>
<keyword evidence="1" id="KW-1133">Transmembrane helix</keyword>
<comment type="caution">
    <text evidence="2">The sequence shown here is derived from an EMBL/GenBank/DDBJ whole genome shotgun (WGS) entry which is preliminary data.</text>
</comment>
<name>A0A9D2NQA7_9FIRM</name>
<dbReference type="EMBL" id="DWWM01000035">
    <property type="protein sequence ID" value="HJC36580.1"/>
    <property type="molecule type" value="Genomic_DNA"/>
</dbReference>
<evidence type="ECO:0000256" key="1">
    <source>
        <dbReference type="SAM" id="Phobius"/>
    </source>
</evidence>
<reference evidence="2" key="2">
    <citation type="submission" date="2021-04" db="EMBL/GenBank/DDBJ databases">
        <authorList>
            <person name="Gilroy R."/>
        </authorList>
    </citation>
    <scope>NUCLEOTIDE SEQUENCE</scope>
    <source>
        <strain evidence="2">CHK187-11901</strain>
    </source>
</reference>
<evidence type="ECO:0000313" key="3">
    <source>
        <dbReference type="Proteomes" id="UP000823896"/>
    </source>
</evidence>
<organism evidence="2 3">
    <name type="scientific">Candidatus Merdibacter merdavium</name>
    <dbReference type="NCBI Taxonomy" id="2838692"/>
    <lineage>
        <taxon>Bacteria</taxon>
        <taxon>Bacillati</taxon>
        <taxon>Bacillota</taxon>
        <taxon>Erysipelotrichia</taxon>
        <taxon>Erysipelotrichales</taxon>
        <taxon>Erysipelotrichaceae</taxon>
        <taxon>Merdibacter</taxon>
    </lineage>
</organism>
<dbReference type="AlphaFoldDB" id="A0A9D2NQA7"/>
<dbReference type="Gene3D" id="1.20.1270.90">
    <property type="entry name" value="AF1782-like"/>
    <property type="match status" value="1"/>
</dbReference>
<gene>
    <name evidence="2" type="ORF">H9702_05560</name>
</gene>
<keyword evidence="1" id="KW-0812">Transmembrane</keyword>
<reference evidence="2" key="1">
    <citation type="journal article" date="2021" name="PeerJ">
        <title>Extensive microbial diversity within the chicken gut microbiome revealed by metagenomics and culture.</title>
        <authorList>
            <person name="Gilroy R."/>
            <person name="Ravi A."/>
            <person name="Getino M."/>
            <person name="Pursley I."/>
            <person name="Horton D.L."/>
            <person name="Alikhan N.F."/>
            <person name="Baker D."/>
            <person name="Gharbi K."/>
            <person name="Hall N."/>
            <person name="Watson M."/>
            <person name="Adriaenssens E.M."/>
            <person name="Foster-Nyarko E."/>
            <person name="Jarju S."/>
            <person name="Secka A."/>
            <person name="Antonio M."/>
            <person name="Oren A."/>
            <person name="Chaudhuri R.R."/>
            <person name="La Ragione R."/>
            <person name="Hildebrand F."/>
            <person name="Pallen M.J."/>
        </authorList>
    </citation>
    <scope>NUCLEOTIDE SEQUENCE</scope>
    <source>
        <strain evidence="2">CHK187-11901</strain>
    </source>
</reference>
<sequence length="91" mass="9525">AYTSASAQPVIQDLARAKAMLANEEVTQEEVNDMADALQASVDNLVEVNNSTNAEESANTAAAMQTGLFAGLLAASAGLALMVRRRRTTNV</sequence>
<feature type="non-terminal residue" evidence="2">
    <location>
        <position position="1"/>
    </location>
</feature>
<evidence type="ECO:0000313" key="2">
    <source>
        <dbReference type="EMBL" id="HJC36580.1"/>
    </source>
</evidence>